<evidence type="ECO:0000313" key="2">
    <source>
        <dbReference type="Proteomes" id="UP000664859"/>
    </source>
</evidence>
<protein>
    <submittedName>
        <fullName evidence="1">Uncharacterized protein</fullName>
    </submittedName>
</protein>
<gene>
    <name evidence="1" type="ORF">JKP88DRAFT_251634</name>
</gene>
<accession>A0A836CN24</accession>
<name>A0A836CN24_9STRA</name>
<organism evidence="1 2">
    <name type="scientific">Tribonema minus</name>
    <dbReference type="NCBI Taxonomy" id="303371"/>
    <lineage>
        <taxon>Eukaryota</taxon>
        <taxon>Sar</taxon>
        <taxon>Stramenopiles</taxon>
        <taxon>Ochrophyta</taxon>
        <taxon>PX clade</taxon>
        <taxon>Xanthophyceae</taxon>
        <taxon>Tribonematales</taxon>
        <taxon>Tribonemataceae</taxon>
        <taxon>Tribonema</taxon>
    </lineage>
</organism>
<dbReference type="Proteomes" id="UP000664859">
    <property type="component" value="Unassembled WGS sequence"/>
</dbReference>
<evidence type="ECO:0000313" key="1">
    <source>
        <dbReference type="EMBL" id="KAG5191303.1"/>
    </source>
</evidence>
<proteinExistence type="predicted"/>
<sequence>MNDSARYNFYGSTTQGGGGGGFGADAGGFSAYSGNYAGLQDGGGTGSNVNTAATSTQATAIRGSVFDEGDKSRFTIAINSADRDKLLYPSPNNCVLEVPDSLVDVKGIRLLNVEIPHTDYIVAGGRLYVSEYQSASWQPFFVAVSSGNYSIDEFVDALNYSFNSPVAVGSQNSTLLNKYSVQRSSAFGIVGVRSTQKVPYSLHFRSTNVIVIGAQTVANPDGSVSKSKIQVTVADAQSYPLSPGAACNMVLGGRFGSQVVVVETVLGSRLTVRSIMAMTTVTTATVTGMSRAAKISTRSDMSSIVGTLGLGASIPVSTSANLEPLSKPQTGFDNLGTLMGFSTSEDAWAPTIGTSTVLGLQSPFAQADGAMVVGTEHPHFANIGDIVAISGSNTFLDQAYHEVVAVQDETHLTLKGRMEAFMEYLNFTDPVSGVDAQVYVLSVHSTSPAFRFMEWIANLKPYWSRPETMRSLKVVFNATDYDSLLHPMYEWQLAEGVIVGFDSVDGANYDDRMLVKISYPAWLLPGKDCTLTLVNNGTGVYSPTDVYSPVLTMAPNRFDMSIGHRYMYLQLILNDQPVGNIHVANLPGTTLFARLPLVGGSDAISFLNKDFLSAVSKLDVNILKIRSMRFKLFAADGHFYDSRHVDWSGALQFDVATTSS</sequence>
<reference evidence="1" key="1">
    <citation type="submission" date="2021-02" db="EMBL/GenBank/DDBJ databases">
        <title>First Annotated Genome of the Yellow-green Alga Tribonema minus.</title>
        <authorList>
            <person name="Mahan K.M."/>
        </authorList>
    </citation>
    <scope>NUCLEOTIDE SEQUENCE</scope>
    <source>
        <strain evidence="1">UTEX B ZZ1240</strain>
    </source>
</reference>
<dbReference type="AlphaFoldDB" id="A0A836CN24"/>
<keyword evidence="2" id="KW-1185">Reference proteome</keyword>
<dbReference type="EMBL" id="JAFCMP010000021">
    <property type="protein sequence ID" value="KAG5191303.1"/>
    <property type="molecule type" value="Genomic_DNA"/>
</dbReference>
<comment type="caution">
    <text evidence="1">The sequence shown here is derived from an EMBL/GenBank/DDBJ whole genome shotgun (WGS) entry which is preliminary data.</text>
</comment>